<comment type="caution">
    <text evidence="3">The sequence shown here is derived from an EMBL/GenBank/DDBJ whole genome shotgun (WGS) entry which is preliminary data.</text>
</comment>
<dbReference type="EMBL" id="JAKUCV010000496">
    <property type="protein sequence ID" value="KAJ4849776.1"/>
    <property type="molecule type" value="Genomic_DNA"/>
</dbReference>
<gene>
    <name evidence="3" type="ORF">Tsubulata_012046</name>
</gene>
<reference evidence="3" key="1">
    <citation type="submission" date="2022-02" db="EMBL/GenBank/DDBJ databases">
        <authorList>
            <person name="Henning P.M."/>
            <person name="McCubbin A.G."/>
            <person name="Shore J.S."/>
        </authorList>
    </citation>
    <scope>NUCLEOTIDE SEQUENCE</scope>
    <source>
        <strain evidence="3">F60SS</strain>
        <tissue evidence="3">Leaves</tissue>
    </source>
</reference>
<dbReference type="OrthoDB" id="723894at2759"/>
<keyword evidence="1" id="KW-0472">Membrane</keyword>
<feature type="transmembrane region" description="Helical" evidence="1">
    <location>
        <begin position="69"/>
        <end position="97"/>
    </location>
</feature>
<evidence type="ECO:0000313" key="3">
    <source>
        <dbReference type="EMBL" id="KAJ4849776.1"/>
    </source>
</evidence>
<reference evidence="3" key="2">
    <citation type="journal article" date="2023" name="Plants (Basel)">
        <title>Annotation of the Turnera subulata (Passifloraceae) Draft Genome Reveals the S-Locus Evolved after the Divergence of Turneroideae from Passifloroideae in a Stepwise Manner.</title>
        <authorList>
            <person name="Henning P.M."/>
            <person name="Roalson E.H."/>
            <person name="Mir W."/>
            <person name="McCubbin A.G."/>
            <person name="Shore J.S."/>
        </authorList>
    </citation>
    <scope>NUCLEOTIDE SEQUENCE</scope>
    <source>
        <strain evidence="3">F60SS</strain>
    </source>
</reference>
<feature type="signal peptide" evidence="2">
    <location>
        <begin position="1"/>
        <end position="17"/>
    </location>
</feature>
<evidence type="ECO:0000256" key="2">
    <source>
        <dbReference type="SAM" id="SignalP"/>
    </source>
</evidence>
<dbReference type="Proteomes" id="UP001141552">
    <property type="component" value="Unassembled WGS sequence"/>
</dbReference>
<evidence type="ECO:0000256" key="1">
    <source>
        <dbReference type="SAM" id="Phobius"/>
    </source>
</evidence>
<organism evidence="3 4">
    <name type="scientific">Turnera subulata</name>
    <dbReference type="NCBI Taxonomy" id="218843"/>
    <lineage>
        <taxon>Eukaryota</taxon>
        <taxon>Viridiplantae</taxon>
        <taxon>Streptophyta</taxon>
        <taxon>Embryophyta</taxon>
        <taxon>Tracheophyta</taxon>
        <taxon>Spermatophyta</taxon>
        <taxon>Magnoliopsida</taxon>
        <taxon>eudicotyledons</taxon>
        <taxon>Gunneridae</taxon>
        <taxon>Pentapetalae</taxon>
        <taxon>rosids</taxon>
        <taxon>fabids</taxon>
        <taxon>Malpighiales</taxon>
        <taxon>Passifloraceae</taxon>
        <taxon>Turnera</taxon>
    </lineage>
</organism>
<evidence type="ECO:0000313" key="4">
    <source>
        <dbReference type="Proteomes" id="UP001141552"/>
    </source>
</evidence>
<protein>
    <submittedName>
        <fullName evidence="3">Uncharacterized protein</fullName>
    </submittedName>
</protein>
<sequence length="211" mass="23837">MLKAFVGVSIILYSVWMLDQWNHRVPVSPPPASSADSGFYPIRDFSIFADVVDKGFGLDLNSLKLPAPWFIYSFMGYTILKTVLIVIEAGLVAFIAIDHRWEKDLPFDPTGELENFRSFVEENVEITKWIGITVVAIQAIALLLAIVLRAMISTRKNDHDGEDDYENVRGRTWEPLLNQSGQTSGSGAHSDIWSTRMREKYGLKNDKSNVR</sequence>
<feature type="transmembrane region" description="Helical" evidence="1">
    <location>
        <begin position="129"/>
        <end position="148"/>
    </location>
</feature>
<keyword evidence="1" id="KW-0812">Transmembrane</keyword>
<name>A0A9Q0GHA6_9ROSI</name>
<accession>A0A9Q0GHA6</accession>
<feature type="chain" id="PRO_5040335421" evidence="2">
    <location>
        <begin position="18"/>
        <end position="211"/>
    </location>
</feature>
<keyword evidence="4" id="KW-1185">Reference proteome</keyword>
<keyword evidence="2" id="KW-0732">Signal</keyword>
<proteinExistence type="predicted"/>
<keyword evidence="1" id="KW-1133">Transmembrane helix</keyword>
<dbReference type="AlphaFoldDB" id="A0A9Q0GHA6"/>